<sequence>MFLKHSFRVYRSALLRKEIRFLSSDKNNTNDKQDNVQEKAKKSPKSSTIKVKDDRNEKLKSLEKKIESFKSISPNDKDTINKTIAKPKIHVRQSARSKEKVEVVEDLEPMEILARGLDKRLVDAARRVANRMPKHSSKQTEKELLSSIQKQRKETAEAAKNMMTSKEDKTESISYKILSSKTESKKFDDQIGTTSKVVRIKLPQDSFSDFSDQSRPYRKRSKSLFSNECLSIFDPKGIYLTDQTYKNSLWHKLAERELELFLERPPKNFFEEMIKLTDDGKMWKYPIDNEQGNCVEKMIKKIRMLLFFFKKITISIGLDHEESIPFYDHVLLDNLLNGFPQHGPVRQFMELVLLGLSQNPYITVQRKRETIEFYKNFFEEKNLLTEIDETDL</sequence>
<evidence type="ECO:0000256" key="3">
    <source>
        <dbReference type="ARBA" id="ARBA00022946"/>
    </source>
</evidence>
<dbReference type="FunCoup" id="A0A6P6XZU1">
    <property type="interactions" value="450"/>
</dbReference>
<organism evidence="10 11">
    <name type="scientific">Dermatophagoides pteronyssinus</name>
    <name type="common">European house dust mite</name>
    <dbReference type="NCBI Taxonomy" id="6956"/>
    <lineage>
        <taxon>Eukaryota</taxon>
        <taxon>Metazoa</taxon>
        <taxon>Ecdysozoa</taxon>
        <taxon>Arthropoda</taxon>
        <taxon>Chelicerata</taxon>
        <taxon>Arachnida</taxon>
        <taxon>Acari</taxon>
        <taxon>Acariformes</taxon>
        <taxon>Sarcoptiformes</taxon>
        <taxon>Astigmata</taxon>
        <taxon>Psoroptidia</taxon>
        <taxon>Analgoidea</taxon>
        <taxon>Pyroglyphidae</taxon>
        <taxon>Dermatophagoidinae</taxon>
        <taxon>Dermatophagoides</taxon>
    </lineage>
</organism>
<dbReference type="PANTHER" id="PTHR13231">
    <property type="entry name" value="MITOCHONDRIAL RIBOSOMAL PROTEIN S31"/>
    <property type="match status" value="1"/>
</dbReference>
<dbReference type="CTD" id="10240"/>
<evidence type="ECO:0000256" key="6">
    <source>
        <dbReference type="ARBA" id="ARBA00023274"/>
    </source>
</evidence>
<dbReference type="InterPro" id="IPR026299">
    <property type="entry name" value="MRP-S31"/>
</dbReference>
<evidence type="ECO:0000256" key="4">
    <source>
        <dbReference type="ARBA" id="ARBA00022980"/>
    </source>
</evidence>
<dbReference type="OMA" id="HETVEFY"/>
<comment type="subcellular location">
    <subcellularLocation>
        <location evidence="1">Mitochondrion</location>
    </subcellularLocation>
</comment>
<evidence type="ECO:0000256" key="7">
    <source>
        <dbReference type="ARBA" id="ARBA00035133"/>
    </source>
</evidence>
<dbReference type="RefSeq" id="XP_027198530.1">
    <property type="nucleotide sequence ID" value="XM_027342729.1"/>
</dbReference>
<keyword evidence="4" id="KW-0689">Ribosomal protein</keyword>
<protein>
    <recommendedName>
        <fullName evidence="7">Small ribosomal subunit protein mS31</fullName>
    </recommendedName>
    <alternativeName>
        <fullName evidence="8">28S ribosomal protein S31, mitochondrial</fullName>
    </alternativeName>
</protein>
<keyword evidence="5" id="KW-0496">Mitochondrion</keyword>
<dbReference type="AlphaFoldDB" id="A0A6P6XZU1"/>
<reference evidence="11" key="1">
    <citation type="submission" date="2025-08" db="UniProtKB">
        <authorList>
            <consortium name="RefSeq"/>
        </authorList>
    </citation>
    <scope>IDENTIFICATION</scope>
    <source>
        <strain evidence="11">Airmid</strain>
    </source>
</reference>
<name>A0A6P6XZU1_DERPT</name>
<evidence type="ECO:0000256" key="9">
    <source>
        <dbReference type="SAM" id="MobiDB-lite"/>
    </source>
</evidence>
<keyword evidence="10" id="KW-1185">Reference proteome</keyword>
<feature type="compositionally biased region" description="Basic and acidic residues" evidence="9">
    <location>
        <begin position="28"/>
        <end position="41"/>
    </location>
</feature>
<evidence type="ECO:0000313" key="11">
    <source>
        <dbReference type="RefSeq" id="XP_027198530.1"/>
    </source>
</evidence>
<dbReference type="GO" id="GO:0003735">
    <property type="term" value="F:structural constituent of ribosome"/>
    <property type="evidence" value="ECO:0007669"/>
    <property type="project" value="InterPro"/>
</dbReference>
<dbReference type="Pfam" id="PF15433">
    <property type="entry name" value="MRP-S31"/>
    <property type="match status" value="2"/>
</dbReference>
<evidence type="ECO:0000256" key="5">
    <source>
        <dbReference type="ARBA" id="ARBA00023128"/>
    </source>
</evidence>
<evidence type="ECO:0000313" key="10">
    <source>
        <dbReference type="Proteomes" id="UP000515146"/>
    </source>
</evidence>
<dbReference type="KEGG" id="dpte:113792792"/>
<evidence type="ECO:0000256" key="8">
    <source>
        <dbReference type="ARBA" id="ARBA00035363"/>
    </source>
</evidence>
<keyword evidence="3" id="KW-0809">Transit peptide</keyword>
<evidence type="ECO:0000256" key="2">
    <source>
        <dbReference type="ARBA" id="ARBA00011057"/>
    </source>
</evidence>
<dbReference type="PANTHER" id="PTHR13231:SF3">
    <property type="entry name" value="SMALL RIBOSOMAL SUBUNIT PROTEIN MS31"/>
    <property type="match status" value="1"/>
</dbReference>
<comment type="similarity">
    <text evidence="2">Belongs to the mitochondrion-specific ribosomal protein mS31 family.</text>
</comment>
<gene>
    <name evidence="11" type="primary">LOC113792792</name>
</gene>
<dbReference type="OrthoDB" id="5989925at2759"/>
<keyword evidence="6" id="KW-0687">Ribonucleoprotein</keyword>
<dbReference type="GO" id="GO:0005763">
    <property type="term" value="C:mitochondrial small ribosomal subunit"/>
    <property type="evidence" value="ECO:0007669"/>
    <property type="project" value="InterPro"/>
</dbReference>
<evidence type="ECO:0000256" key="1">
    <source>
        <dbReference type="ARBA" id="ARBA00004173"/>
    </source>
</evidence>
<dbReference type="InParanoid" id="A0A6P6XZU1"/>
<accession>A0A6P6XZU1</accession>
<proteinExistence type="inferred from homology"/>
<dbReference type="Proteomes" id="UP000515146">
    <property type="component" value="Unplaced"/>
</dbReference>
<feature type="region of interest" description="Disordered" evidence="9">
    <location>
        <begin position="25"/>
        <end position="57"/>
    </location>
</feature>